<reference evidence="2 3" key="1">
    <citation type="submission" date="2017-12" db="EMBL/GenBank/DDBJ databases">
        <authorList>
            <person name="Pombert J.-F."/>
            <person name="Haag K.L."/>
            <person name="Ebert D."/>
        </authorList>
    </citation>
    <scope>NUCLEOTIDE SEQUENCE [LARGE SCALE GENOMIC DNA]</scope>
    <source>
        <strain evidence="2">IL-G-3</strain>
    </source>
</reference>
<accession>A0A4Q9LYJ4</accession>
<dbReference type="AlphaFoldDB" id="A0A4Q9LYJ4"/>
<gene>
    <name evidence="2" type="ORF">CWI38_0295p0020</name>
</gene>
<protein>
    <submittedName>
        <fullName evidence="2">Uncharacterized protein</fullName>
    </submittedName>
</protein>
<evidence type="ECO:0000313" key="2">
    <source>
        <dbReference type="EMBL" id="TBU16695.1"/>
    </source>
</evidence>
<dbReference type="VEuPathDB" id="MicrosporidiaDB:CWI38_0295p0020"/>
<evidence type="ECO:0000313" key="3">
    <source>
        <dbReference type="Proteomes" id="UP000292282"/>
    </source>
</evidence>
<keyword evidence="3" id="KW-1185">Reference proteome</keyword>
<sequence>MTPIKVGISSQDSLQIVETEKPRNYGLLSNELGLLRCSVEIIPYLLTWDGIVIKYKAYIQYIVLKRSSKKSPLIDEKDLNAPGTKSPVKQPEEPTININEESDIEE</sequence>
<proteinExistence type="predicted"/>
<dbReference type="OrthoDB" id="2192644at2759"/>
<organism evidence="2 3">
    <name type="scientific">Hamiltosporidium tvaerminnensis</name>
    <dbReference type="NCBI Taxonomy" id="1176355"/>
    <lineage>
        <taxon>Eukaryota</taxon>
        <taxon>Fungi</taxon>
        <taxon>Fungi incertae sedis</taxon>
        <taxon>Microsporidia</taxon>
        <taxon>Dubosqiidae</taxon>
        <taxon>Hamiltosporidium</taxon>
    </lineage>
</organism>
<comment type="caution">
    <text evidence="2">The sequence shown here is derived from an EMBL/GenBank/DDBJ whole genome shotgun (WGS) entry which is preliminary data.</text>
</comment>
<name>A0A4Q9LYJ4_9MICR</name>
<evidence type="ECO:0000256" key="1">
    <source>
        <dbReference type="SAM" id="MobiDB-lite"/>
    </source>
</evidence>
<feature type="region of interest" description="Disordered" evidence="1">
    <location>
        <begin position="74"/>
        <end position="106"/>
    </location>
</feature>
<dbReference type="Proteomes" id="UP000292282">
    <property type="component" value="Unassembled WGS sequence"/>
</dbReference>
<dbReference type="EMBL" id="PITK01000295">
    <property type="protein sequence ID" value="TBU16695.1"/>
    <property type="molecule type" value="Genomic_DNA"/>
</dbReference>